<gene>
    <name evidence="3" type="ORF">XELAEV_18038511mg</name>
</gene>
<dbReference type="InterPro" id="IPR004244">
    <property type="entry name" value="Transposase_22"/>
</dbReference>
<feature type="coiled-coil region" evidence="2">
    <location>
        <begin position="8"/>
        <end position="35"/>
    </location>
</feature>
<protein>
    <submittedName>
        <fullName evidence="3">Uncharacterized protein</fullName>
    </submittedName>
</protein>
<name>A0A974C624_XENLA</name>
<comment type="similarity">
    <text evidence="1">Belongs to the transposase 22 family.</text>
</comment>
<dbReference type="AlphaFoldDB" id="A0A974C624"/>
<reference evidence="4" key="1">
    <citation type="journal article" date="2016" name="Nature">
        <title>Genome evolution in the allotetraploid frog Xenopus laevis.</title>
        <authorList>
            <person name="Session A.M."/>
            <person name="Uno Y."/>
            <person name="Kwon T."/>
            <person name="Chapman J.A."/>
            <person name="Toyoda A."/>
            <person name="Takahashi S."/>
            <person name="Fukui A."/>
            <person name="Hikosaka A."/>
            <person name="Suzuki A."/>
            <person name="Kondo M."/>
            <person name="van Heeringen S.J."/>
            <person name="Quigley I."/>
            <person name="Heinz S."/>
            <person name="Ogino H."/>
            <person name="Ochi H."/>
            <person name="Hellsten U."/>
            <person name="Lyons J.B."/>
            <person name="Simakov O."/>
            <person name="Putnam N."/>
            <person name="Stites J."/>
            <person name="Kuroki Y."/>
            <person name="Tanaka T."/>
            <person name="Michiue T."/>
            <person name="Watanabe M."/>
            <person name="Bogdanovic O."/>
            <person name="Lister R."/>
            <person name="Georgiou G."/>
            <person name="Paranjpe S.S."/>
            <person name="van Kruijsbergen I."/>
            <person name="Shu S."/>
            <person name="Carlson J."/>
            <person name="Kinoshita T."/>
            <person name="Ohta Y."/>
            <person name="Mawaribuchi S."/>
            <person name="Jenkins J."/>
            <person name="Grimwood J."/>
            <person name="Schmutz J."/>
            <person name="Mitros T."/>
            <person name="Mozaffari S.V."/>
            <person name="Suzuki Y."/>
            <person name="Haramoto Y."/>
            <person name="Yamamoto T.S."/>
            <person name="Takagi C."/>
            <person name="Heald R."/>
            <person name="Miller K."/>
            <person name="Haudenschild C."/>
            <person name="Kitzman J."/>
            <person name="Nakayama T."/>
            <person name="Izutsu Y."/>
            <person name="Robert J."/>
            <person name="Fortriede J."/>
            <person name="Burns K."/>
            <person name="Lotay V."/>
            <person name="Karimi K."/>
            <person name="Yasuoka Y."/>
            <person name="Dichmann D.S."/>
            <person name="Flajnik M.F."/>
            <person name="Houston D.W."/>
            <person name="Shendure J."/>
            <person name="DuPasquier L."/>
            <person name="Vize P.D."/>
            <person name="Zorn A.M."/>
            <person name="Ito M."/>
            <person name="Marcotte E.M."/>
            <person name="Wallingford J.B."/>
            <person name="Ito Y."/>
            <person name="Asashima M."/>
            <person name="Ueno N."/>
            <person name="Matsuda Y."/>
            <person name="Veenstra G.J."/>
            <person name="Fujiyama A."/>
            <person name="Harland R.M."/>
            <person name="Taira M."/>
            <person name="Rokhsar D.S."/>
        </authorList>
    </citation>
    <scope>NUCLEOTIDE SEQUENCE [LARGE SCALE GENOMIC DNA]</scope>
    <source>
        <strain evidence="4">J</strain>
    </source>
</reference>
<dbReference type="EMBL" id="CM004480">
    <property type="protein sequence ID" value="OCT67228.1"/>
    <property type="molecule type" value="Genomic_DNA"/>
</dbReference>
<dbReference type="Proteomes" id="UP000694892">
    <property type="component" value="Chromosome 8L"/>
</dbReference>
<accession>A0A974C624</accession>
<dbReference type="PANTHER" id="PTHR11505">
    <property type="entry name" value="L1 TRANSPOSABLE ELEMENT-RELATED"/>
    <property type="match status" value="1"/>
</dbReference>
<dbReference type="Gene3D" id="3.30.70.1820">
    <property type="entry name" value="L1 transposable element, RRM domain"/>
    <property type="match status" value="1"/>
</dbReference>
<evidence type="ECO:0000256" key="1">
    <source>
        <dbReference type="ARBA" id="ARBA00061640"/>
    </source>
</evidence>
<organism evidence="3 4">
    <name type="scientific">Xenopus laevis</name>
    <name type="common">African clawed frog</name>
    <dbReference type="NCBI Taxonomy" id="8355"/>
    <lineage>
        <taxon>Eukaryota</taxon>
        <taxon>Metazoa</taxon>
        <taxon>Chordata</taxon>
        <taxon>Craniata</taxon>
        <taxon>Vertebrata</taxon>
        <taxon>Euteleostomi</taxon>
        <taxon>Amphibia</taxon>
        <taxon>Batrachia</taxon>
        <taxon>Anura</taxon>
        <taxon>Pipoidea</taxon>
        <taxon>Pipidae</taxon>
        <taxon>Xenopodinae</taxon>
        <taxon>Xenopus</taxon>
        <taxon>Xenopus</taxon>
    </lineage>
</organism>
<proteinExistence type="inferred from homology"/>
<keyword evidence="2" id="KW-0175">Coiled coil</keyword>
<evidence type="ECO:0000256" key="2">
    <source>
        <dbReference type="SAM" id="Coils"/>
    </source>
</evidence>
<evidence type="ECO:0000313" key="3">
    <source>
        <dbReference type="EMBL" id="OCT67228.1"/>
    </source>
</evidence>
<sequence length="125" mass="14485">MDDTTTVLEGHEADIDTLRYQLQELQDKIEVMDNLSCRGNIRIRGLPESYKNLEDDMTELFNKQVPHLTVSKLEIDRIHRALGRPPQGNPRDVILKLHYYTTKEAVIHAARQSPQLEHEGHPLQH</sequence>
<evidence type="ECO:0000313" key="4">
    <source>
        <dbReference type="Proteomes" id="UP000694892"/>
    </source>
</evidence>
<dbReference type="FunFam" id="3.30.70.1820:FF:000002">
    <property type="entry name" value="LINE-1 retrotransposable element ORF1 protein"/>
    <property type="match status" value="1"/>
</dbReference>